<evidence type="ECO:0000256" key="5">
    <source>
        <dbReference type="ARBA" id="ARBA00023049"/>
    </source>
</evidence>
<dbReference type="InterPro" id="IPR051156">
    <property type="entry name" value="Mito/Outer_Membr_Metalloprot"/>
</dbReference>
<evidence type="ECO:0000256" key="3">
    <source>
        <dbReference type="ARBA" id="ARBA00022801"/>
    </source>
</evidence>
<evidence type="ECO:0000313" key="9">
    <source>
        <dbReference type="EMBL" id="MBH5322571.1"/>
    </source>
</evidence>
<evidence type="ECO:0000313" key="10">
    <source>
        <dbReference type="Proteomes" id="UP000602442"/>
    </source>
</evidence>
<dbReference type="Pfam" id="PF00595">
    <property type="entry name" value="PDZ"/>
    <property type="match status" value="1"/>
</dbReference>
<sequence>MTRYLFAFAITALLAVAAPASLQAQEQSDWEMLQAQDLRLARIADRIMTANARLCRAQMPITGMILHSADQYSDGAEVGTRFANGPLAIAGILPNSPAAEAGLQTNDAIMTINGTRIADLPPPEIGNLREAGFDLLARQDPSSPLNLRIVRGGASEDMIVQPVAGCRSLVEIRLGDGPRARSDGRVIQVRYDLALQMSDDEMAAVFAHELAHTVLEHRRRKEEAGISVGALGEFGRNQQANREAEVEADRLSVHLLSNAGYDPAISPVLWRTGIGGRLSGGIMGSWIYPSAGARADLIEREIVMYLPNRRGPSWPGHLLALRDRNFSRD</sequence>
<proteinExistence type="inferred from homology"/>
<dbReference type="Pfam" id="PF01435">
    <property type="entry name" value="Peptidase_M48"/>
    <property type="match status" value="1"/>
</dbReference>
<evidence type="ECO:0000256" key="7">
    <source>
        <dbReference type="SAM" id="SignalP"/>
    </source>
</evidence>
<keyword evidence="3 6" id="KW-0378">Hydrolase</keyword>
<keyword evidence="7" id="KW-0732">Signal</keyword>
<comment type="caution">
    <text evidence="9">The sequence shown here is derived from an EMBL/GenBank/DDBJ whole genome shotgun (WGS) entry which is preliminary data.</text>
</comment>
<accession>A0ABS0N4Q2</accession>
<dbReference type="SUPFAM" id="SSF50156">
    <property type="entry name" value="PDZ domain-like"/>
    <property type="match status" value="1"/>
</dbReference>
<protein>
    <submittedName>
        <fullName evidence="9">M48 family metalloprotease</fullName>
    </submittedName>
</protein>
<organism evidence="9 10">
    <name type="scientific">Aurantiacibacter sediminis</name>
    <dbReference type="NCBI Taxonomy" id="2793064"/>
    <lineage>
        <taxon>Bacteria</taxon>
        <taxon>Pseudomonadati</taxon>
        <taxon>Pseudomonadota</taxon>
        <taxon>Alphaproteobacteria</taxon>
        <taxon>Sphingomonadales</taxon>
        <taxon>Erythrobacteraceae</taxon>
        <taxon>Aurantiacibacter</taxon>
    </lineage>
</organism>
<dbReference type="Gene3D" id="2.30.42.10">
    <property type="match status" value="1"/>
</dbReference>
<keyword evidence="5 6" id="KW-0482">Metalloprotease</keyword>
<evidence type="ECO:0000256" key="1">
    <source>
        <dbReference type="ARBA" id="ARBA00022670"/>
    </source>
</evidence>
<gene>
    <name evidence="9" type="ORF">I5L03_08230</name>
</gene>
<dbReference type="Proteomes" id="UP000602442">
    <property type="component" value="Unassembled WGS sequence"/>
</dbReference>
<reference evidence="9 10" key="1">
    <citation type="submission" date="2020-11" db="EMBL/GenBank/DDBJ databases">
        <title>Erythrobacter sediminis sp. nov., a marine bacterium from a tidal flat of Garorim Bay.</title>
        <authorList>
            <person name="Kim D."/>
            <person name="Yoo Y."/>
            <person name="Kim J.-J."/>
        </authorList>
    </citation>
    <scope>NUCLEOTIDE SEQUENCE [LARGE SCALE GENOMIC DNA]</scope>
    <source>
        <strain evidence="9 10">JGD-13</strain>
    </source>
</reference>
<evidence type="ECO:0000259" key="8">
    <source>
        <dbReference type="PROSITE" id="PS50106"/>
    </source>
</evidence>
<keyword evidence="2" id="KW-0479">Metal-binding</keyword>
<keyword evidence="1 6" id="KW-0645">Protease</keyword>
<dbReference type="PROSITE" id="PS50106">
    <property type="entry name" value="PDZ"/>
    <property type="match status" value="1"/>
</dbReference>
<comment type="similarity">
    <text evidence="6">Belongs to the peptidase M48 family.</text>
</comment>
<evidence type="ECO:0000256" key="2">
    <source>
        <dbReference type="ARBA" id="ARBA00022723"/>
    </source>
</evidence>
<dbReference type="PANTHER" id="PTHR22726:SF1">
    <property type="entry name" value="METALLOENDOPEPTIDASE OMA1, MITOCHONDRIAL"/>
    <property type="match status" value="1"/>
</dbReference>
<evidence type="ECO:0000256" key="6">
    <source>
        <dbReference type="RuleBase" id="RU003983"/>
    </source>
</evidence>
<feature type="domain" description="PDZ" evidence="8">
    <location>
        <begin position="66"/>
        <end position="120"/>
    </location>
</feature>
<dbReference type="SMART" id="SM00228">
    <property type="entry name" value="PDZ"/>
    <property type="match status" value="1"/>
</dbReference>
<dbReference type="InterPro" id="IPR036034">
    <property type="entry name" value="PDZ_sf"/>
</dbReference>
<dbReference type="RefSeq" id="WP_197921259.1">
    <property type="nucleotide sequence ID" value="NZ_CAWPTA010000007.1"/>
</dbReference>
<name>A0ABS0N4Q2_9SPHN</name>
<keyword evidence="4 6" id="KW-0862">Zinc</keyword>
<evidence type="ECO:0000256" key="4">
    <source>
        <dbReference type="ARBA" id="ARBA00022833"/>
    </source>
</evidence>
<dbReference type="GO" id="GO:0008237">
    <property type="term" value="F:metallopeptidase activity"/>
    <property type="evidence" value="ECO:0007669"/>
    <property type="project" value="UniProtKB-KW"/>
</dbReference>
<dbReference type="InterPro" id="IPR001478">
    <property type="entry name" value="PDZ"/>
</dbReference>
<comment type="cofactor">
    <cofactor evidence="6">
        <name>Zn(2+)</name>
        <dbReference type="ChEBI" id="CHEBI:29105"/>
    </cofactor>
    <text evidence="6">Binds 1 zinc ion per subunit.</text>
</comment>
<dbReference type="InterPro" id="IPR001915">
    <property type="entry name" value="Peptidase_M48"/>
</dbReference>
<dbReference type="EMBL" id="JAEANY010000002">
    <property type="protein sequence ID" value="MBH5322571.1"/>
    <property type="molecule type" value="Genomic_DNA"/>
</dbReference>
<feature type="chain" id="PRO_5046737309" evidence="7">
    <location>
        <begin position="25"/>
        <end position="329"/>
    </location>
</feature>
<keyword evidence="10" id="KW-1185">Reference proteome</keyword>
<feature type="signal peptide" evidence="7">
    <location>
        <begin position="1"/>
        <end position="24"/>
    </location>
</feature>
<dbReference type="PANTHER" id="PTHR22726">
    <property type="entry name" value="METALLOENDOPEPTIDASE OMA1"/>
    <property type="match status" value="1"/>
</dbReference>